<dbReference type="EMBL" id="SZZH01000001">
    <property type="protein sequence ID" value="TKV62170.1"/>
    <property type="molecule type" value="Genomic_DNA"/>
</dbReference>
<evidence type="ECO:0000256" key="3">
    <source>
        <dbReference type="ARBA" id="ARBA00011245"/>
    </source>
</evidence>
<evidence type="ECO:0000259" key="13">
    <source>
        <dbReference type="SMART" id="SM00836"/>
    </source>
</evidence>
<comment type="subcellular location">
    <subcellularLocation>
        <location evidence="1 11">Cytoplasm</location>
    </subcellularLocation>
</comment>
<evidence type="ECO:0000256" key="11">
    <source>
        <dbReference type="HAMAP-Rule" id="MF_00123"/>
    </source>
</evidence>
<dbReference type="PROSITE" id="PS00178">
    <property type="entry name" value="AA_TRNA_LIGASE_I"/>
    <property type="match status" value="1"/>
</dbReference>
<comment type="similarity">
    <text evidence="2 11 12">Belongs to the class-I aminoacyl-tRNA synthetase family.</text>
</comment>
<dbReference type="EC" id="6.1.1.19" evidence="11"/>
<protein>
    <recommendedName>
        <fullName evidence="11">Arginine--tRNA ligase</fullName>
        <ecNumber evidence="11">6.1.1.19</ecNumber>
    </recommendedName>
    <alternativeName>
        <fullName evidence="11">Arginyl-tRNA synthetase</fullName>
        <shortName evidence="11">ArgRS</shortName>
    </alternativeName>
</protein>
<dbReference type="GO" id="GO:0004814">
    <property type="term" value="F:arginine-tRNA ligase activity"/>
    <property type="evidence" value="ECO:0007669"/>
    <property type="project" value="UniProtKB-UniRule"/>
</dbReference>
<gene>
    <name evidence="11" type="primary">argS</name>
    <name evidence="15" type="ORF">FDO65_05455</name>
</gene>
<dbReference type="SUPFAM" id="SSF55190">
    <property type="entry name" value="Arginyl-tRNA synthetase (ArgRS), N-terminal 'additional' domain"/>
    <property type="match status" value="1"/>
</dbReference>
<dbReference type="Gene3D" id="1.10.730.10">
    <property type="entry name" value="Isoleucyl-tRNA Synthetase, Domain 1"/>
    <property type="match status" value="1"/>
</dbReference>
<sequence>MVAAVRSALVAAVEADEFPLDLSADATTALLAEIPVDRPRSREHGDYATPVALKLAKPTRRSPRDIAAVLQRHLAAVPGIAAVDIAGPGFLNITLDVAAAASVVEQIVRVGGEYGNGAALAGRRINLEFVSANPTGPVHIGGARWAAVGDALGRILSAQGGEVVREYYFNDAGAQIDRFARSLLAAARHQPAPEDGYGGDYIADIAGRILQDHPDAAELPDTEATELFRREGVGLMFAEIKKTLHHFRTDFDVYFHEDSLHSSGAVEAATTRLKESGHLYAKDDAWWLRSTEYGDDKDRVVLKSDGNPAYIAGDLAYFLDKRSRGFDLCIYMLGADHHGYISRLKAAAAAFGDDPSVVEVLIGQMVNLVRDGQPMRMSKRAGTVISLDDLIDALGVDAARYALIRYSVDTTLDLDLDLWTRQTSDNPVFYVQYAHARLASLARNAAELGIEIDVLGTGSGAGAFDPTVLDTPRESELIALLAAYPGVLATAAELREPHRVARYLEDLASGYHKFYDAVRVLPMGDEPWGPSHVARLWLCAATRQVLANGLGVLGVSAPERM</sequence>
<dbReference type="PANTHER" id="PTHR11956:SF5">
    <property type="entry name" value="ARGININE--TRNA LIGASE, CYTOPLASMIC"/>
    <property type="match status" value="1"/>
</dbReference>
<keyword evidence="5 11" id="KW-0436">Ligase</keyword>
<dbReference type="FunFam" id="3.40.50.620:FF:000062">
    <property type="entry name" value="Arginine--tRNA ligase"/>
    <property type="match status" value="1"/>
</dbReference>
<dbReference type="PRINTS" id="PR01038">
    <property type="entry name" value="TRNASYNTHARG"/>
</dbReference>
<dbReference type="InterPro" id="IPR005148">
    <property type="entry name" value="Arg-tRNA-synth_N"/>
</dbReference>
<dbReference type="SUPFAM" id="SSF52374">
    <property type="entry name" value="Nucleotidylyl transferase"/>
    <property type="match status" value="1"/>
</dbReference>
<dbReference type="AlphaFoldDB" id="A0A4U6QNC3"/>
<keyword evidence="6 11" id="KW-0547">Nucleotide-binding</keyword>
<dbReference type="Gene3D" id="3.40.50.620">
    <property type="entry name" value="HUPs"/>
    <property type="match status" value="1"/>
</dbReference>
<evidence type="ECO:0000256" key="4">
    <source>
        <dbReference type="ARBA" id="ARBA00022490"/>
    </source>
</evidence>
<keyword evidence="7 11" id="KW-0067">ATP-binding</keyword>
<dbReference type="Proteomes" id="UP000306985">
    <property type="component" value="Unassembled WGS sequence"/>
</dbReference>
<feature type="domain" description="DALR anticodon binding" evidence="13">
    <location>
        <begin position="431"/>
        <end position="561"/>
    </location>
</feature>
<evidence type="ECO:0000256" key="6">
    <source>
        <dbReference type="ARBA" id="ARBA00022741"/>
    </source>
</evidence>
<keyword evidence="9 11" id="KW-0030">Aminoacyl-tRNA synthetase</keyword>
<proteinExistence type="inferred from homology"/>
<evidence type="ECO:0000256" key="10">
    <source>
        <dbReference type="ARBA" id="ARBA00049339"/>
    </source>
</evidence>
<dbReference type="SMART" id="SM00836">
    <property type="entry name" value="DALR_1"/>
    <property type="match status" value="1"/>
</dbReference>
<keyword evidence="4 11" id="KW-0963">Cytoplasm</keyword>
<accession>A0A4U6QNC3</accession>
<dbReference type="GO" id="GO:0006420">
    <property type="term" value="P:arginyl-tRNA aminoacylation"/>
    <property type="evidence" value="ECO:0007669"/>
    <property type="project" value="UniProtKB-UniRule"/>
</dbReference>
<dbReference type="InterPro" id="IPR001278">
    <property type="entry name" value="Arg-tRNA-ligase"/>
</dbReference>
<reference evidence="15 16" key="1">
    <citation type="submission" date="2019-05" db="EMBL/GenBank/DDBJ databases">
        <title>Nakamurella sp. N5BH11, whole genome shotgun sequence.</title>
        <authorList>
            <person name="Tuo L."/>
        </authorList>
    </citation>
    <scope>NUCLEOTIDE SEQUENCE [LARGE SCALE GENOMIC DNA]</scope>
    <source>
        <strain evidence="15 16">N5BH11</strain>
    </source>
</reference>
<feature type="short sequence motif" description="'HIGH' region" evidence="11">
    <location>
        <begin position="132"/>
        <end position="142"/>
    </location>
</feature>
<dbReference type="SUPFAM" id="SSF47323">
    <property type="entry name" value="Anticodon-binding domain of a subclass of class I aminoacyl-tRNA synthetases"/>
    <property type="match status" value="1"/>
</dbReference>
<dbReference type="OrthoDB" id="9803211at2"/>
<dbReference type="CDD" id="cd00671">
    <property type="entry name" value="ArgRS_core"/>
    <property type="match status" value="1"/>
</dbReference>
<dbReference type="Pfam" id="PF05746">
    <property type="entry name" value="DALR_1"/>
    <property type="match status" value="1"/>
</dbReference>
<evidence type="ECO:0000256" key="5">
    <source>
        <dbReference type="ARBA" id="ARBA00022598"/>
    </source>
</evidence>
<name>A0A4U6QNC3_9ACTN</name>
<dbReference type="GO" id="GO:0005524">
    <property type="term" value="F:ATP binding"/>
    <property type="evidence" value="ECO:0007669"/>
    <property type="project" value="UniProtKB-UniRule"/>
</dbReference>
<dbReference type="Gene3D" id="3.30.1360.70">
    <property type="entry name" value="Arginyl tRNA synthetase N-terminal domain"/>
    <property type="match status" value="1"/>
</dbReference>
<dbReference type="NCBIfam" id="TIGR00456">
    <property type="entry name" value="argS"/>
    <property type="match status" value="1"/>
</dbReference>
<dbReference type="InterPro" id="IPR014729">
    <property type="entry name" value="Rossmann-like_a/b/a_fold"/>
</dbReference>
<evidence type="ECO:0000256" key="2">
    <source>
        <dbReference type="ARBA" id="ARBA00005594"/>
    </source>
</evidence>
<evidence type="ECO:0000256" key="7">
    <source>
        <dbReference type="ARBA" id="ARBA00022840"/>
    </source>
</evidence>
<keyword evidence="8 11" id="KW-0648">Protein biosynthesis</keyword>
<evidence type="ECO:0000259" key="14">
    <source>
        <dbReference type="SMART" id="SM01016"/>
    </source>
</evidence>
<dbReference type="GO" id="GO:0005737">
    <property type="term" value="C:cytoplasm"/>
    <property type="evidence" value="ECO:0007669"/>
    <property type="project" value="UniProtKB-SubCell"/>
</dbReference>
<evidence type="ECO:0000256" key="1">
    <source>
        <dbReference type="ARBA" id="ARBA00004496"/>
    </source>
</evidence>
<evidence type="ECO:0000256" key="9">
    <source>
        <dbReference type="ARBA" id="ARBA00023146"/>
    </source>
</evidence>
<evidence type="ECO:0000256" key="12">
    <source>
        <dbReference type="RuleBase" id="RU363038"/>
    </source>
</evidence>
<dbReference type="HAMAP" id="MF_00123">
    <property type="entry name" value="Arg_tRNA_synth"/>
    <property type="match status" value="1"/>
</dbReference>
<feature type="domain" description="Arginyl tRNA synthetase N-terminal" evidence="14">
    <location>
        <begin position="3"/>
        <end position="95"/>
    </location>
</feature>
<dbReference type="Pfam" id="PF03485">
    <property type="entry name" value="Arg_tRNA_synt_N"/>
    <property type="match status" value="1"/>
</dbReference>
<comment type="catalytic activity">
    <reaction evidence="10 11">
        <text>tRNA(Arg) + L-arginine + ATP = L-arginyl-tRNA(Arg) + AMP + diphosphate</text>
        <dbReference type="Rhea" id="RHEA:20301"/>
        <dbReference type="Rhea" id="RHEA-COMP:9658"/>
        <dbReference type="Rhea" id="RHEA-COMP:9673"/>
        <dbReference type="ChEBI" id="CHEBI:30616"/>
        <dbReference type="ChEBI" id="CHEBI:32682"/>
        <dbReference type="ChEBI" id="CHEBI:33019"/>
        <dbReference type="ChEBI" id="CHEBI:78442"/>
        <dbReference type="ChEBI" id="CHEBI:78513"/>
        <dbReference type="ChEBI" id="CHEBI:456215"/>
        <dbReference type="EC" id="6.1.1.19"/>
    </reaction>
</comment>
<dbReference type="InterPro" id="IPR009080">
    <property type="entry name" value="tRNAsynth_Ia_anticodon-bd"/>
</dbReference>
<dbReference type="FunFam" id="1.10.730.10:FF:000008">
    <property type="entry name" value="Arginine--tRNA ligase"/>
    <property type="match status" value="1"/>
</dbReference>
<dbReference type="InterPro" id="IPR036695">
    <property type="entry name" value="Arg-tRNA-synth_N_sf"/>
</dbReference>
<evidence type="ECO:0000313" key="16">
    <source>
        <dbReference type="Proteomes" id="UP000306985"/>
    </source>
</evidence>
<keyword evidence="16" id="KW-1185">Reference proteome</keyword>
<dbReference type="Pfam" id="PF00750">
    <property type="entry name" value="tRNA-synt_1d"/>
    <property type="match status" value="1"/>
</dbReference>
<evidence type="ECO:0000256" key="8">
    <source>
        <dbReference type="ARBA" id="ARBA00022917"/>
    </source>
</evidence>
<evidence type="ECO:0000313" key="15">
    <source>
        <dbReference type="EMBL" id="TKV62170.1"/>
    </source>
</evidence>
<dbReference type="PANTHER" id="PTHR11956">
    <property type="entry name" value="ARGINYL-TRNA SYNTHETASE"/>
    <property type="match status" value="1"/>
</dbReference>
<dbReference type="SMART" id="SM01016">
    <property type="entry name" value="Arg_tRNA_synt_N"/>
    <property type="match status" value="1"/>
</dbReference>
<dbReference type="InterPro" id="IPR008909">
    <property type="entry name" value="DALR_anticod-bd"/>
</dbReference>
<organism evidence="15 16">
    <name type="scientific">Nakamurella flava</name>
    <dbReference type="NCBI Taxonomy" id="2576308"/>
    <lineage>
        <taxon>Bacteria</taxon>
        <taxon>Bacillati</taxon>
        <taxon>Actinomycetota</taxon>
        <taxon>Actinomycetes</taxon>
        <taxon>Nakamurellales</taxon>
        <taxon>Nakamurellaceae</taxon>
        <taxon>Nakamurella</taxon>
    </lineage>
</organism>
<dbReference type="InterPro" id="IPR035684">
    <property type="entry name" value="ArgRS_core"/>
</dbReference>
<comment type="subunit">
    <text evidence="3 11">Monomer.</text>
</comment>
<comment type="caution">
    <text evidence="15">The sequence shown here is derived from an EMBL/GenBank/DDBJ whole genome shotgun (WGS) entry which is preliminary data.</text>
</comment>
<dbReference type="InterPro" id="IPR001412">
    <property type="entry name" value="aa-tRNA-synth_I_CS"/>
</dbReference>